<evidence type="ECO:0000313" key="8">
    <source>
        <dbReference type="EMBL" id="SER29846.1"/>
    </source>
</evidence>
<keyword evidence="9" id="KW-1185">Reference proteome</keyword>
<dbReference type="Gene3D" id="1.20.1540.10">
    <property type="entry name" value="Rhomboid-like"/>
    <property type="match status" value="1"/>
</dbReference>
<feature type="transmembrane region" description="Helical" evidence="6">
    <location>
        <begin position="150"/>
        <end position="168"/>
    </location>
</feature>
<protein>
    <submittedName>
        <fullName evidence="8">Membrane associated serine protease, rhomboid family</fullName>
    </submittedName>
</protein>
<feature type="domain" description="Peptidase S54 rhomboid" evidence="7">
    <location>
        <begin position="53"/>
        <end position="193"/>
    </location>
</feature>
<dbReference type="InterPro" id="IPR035952">
    <property type="entry name" value="Rhomboid-like_sf"/>
</dbReference>
<keyword evidence="3 6" id="KW-1133">Transmembrane helix</keyword>
<gene>
    <name evidence="8" type="ORF">SAMN05444359_13311</name>
</gene>
<dbReference type="PANTHER" id="PTHR43731:SF9">
    <property type="entry name" value="SLR1461 PROTEIN"/>
    <property type="match status" value="1"/>
</dbReference>
<keyword evidence="8" id="KW-0378">Hydrolase</keyword>
<evidence type="ECO:0000313" key="9">
    <source>
        <dbReference type="Proteomes" id="UP000199021"/>
    </source>
</evidence>
<evidence type="ECO:0000256" key="5">
    <source>
        <dbReference type="SAM" id="MobiDB-lite"/>
    </source>
</evidence>
<dbReference type="STRING" id="478744.SAMN05444359_13311"/>
<dbReference type="RefSeq" id="WP_090172686.1">
    <property type="nucleotide sequence ID" value="NZ_FOFB01000033.1"/>
</dbReference>
<evidence type="ECO:0000256" key="6">
    <source>
        <dbReference type="SAM" id="Phobius"/>
    </source>
</evidence>
<dbReference type="Pfam" id="PF01694">
    <property type="entry name" value="Rhomboid"/>
    <property type="match status" value="1"/>
</dbReference>
<sequence length="260" mass="29590">MISKRNLRNVIKWPIVMLALMWVVFIVDTYLTGGSLTNWYALRPNEMVGLKGILAMPLLHGSWGHLLSNSLPFLSLSGMLIFFYPRLWPRVLATLWLGAGGLLWVLGKPLNALIDLSVLPEAHIGASGLVYALATFLAFSGIFRRDFRAIVVALIVVFYYGGLAAGILPGQEGISWEGHLLGGVMGAFAGWLFKDQLEDHEIETRRKNAERRKPTEKEHFLEPDAFVKTKKQREFEAKQQEQEAFWKRLERLKEEDKLRR</sequence>
<dbReference type="SUPFAM" id="SSF144091">
    <property type="entry name" value="Rhomboid-like"/>
    <property type="match status" value="1"/>
</dbReference>
<evidence type="ECO:0000256" key="4">
    <source>
        <dbReference type="ARBA" id="ARBA00023136"/>
    </source>
</evidence>
<dbReference type="Proteomes" id="UP000199021">
    <property type="component" value="Unassembled WGS sequence"/>
</dbReference>
<name>A0A1H9N1J2_9BACT</name>
<organism evidence="8 9">
    <name type="scientific">Neolewinella agarilytica</name>
    <dbReference type="NCBI Taxonomy" id="478744"/>
    <lineage>
        <taxon>Bacteria</taxon>
        <taxon>Pseudomonadati</taxon>
        <taxon>Bacteroidota</taxon>
        <taxon>Saprospiria</taxon>
        <taxon>Saprospirales</taxon>
        <taxon>Lewinellaceae</taxon>
        <taxon>Neolewinella</taxon>
    </lineage>
</organism>
<dbReference type="GO" id="GO:0016020">
    <property type="term" value="C:membrane"/>
    <property type="evidence" value="ECO:0007669"/>
    <property type="project" value="UniProtKB-SubCell"/>
</dbReference>
<dbReference type="OrthoDB" id="465874at2"/>
<feature type="transmembrane region" description="Helical" evidence="6">
    <location>
        <begin position="122"/>
        <end position="143"/>
    </location>
</feature>
<evidence type="ECO:0000256" key="1">
    <source>
        <dbReference type="ARBA" id="ARBA00004141"/>
    </source>
</evidence>
<dbReference type="GO" id="GO:0004252">
    <property type="term" value="F:serine-type endopeptidase activity"/>
    <property type="evidence" value="ECO:0007669"/>
    <property type="project" value="InterPro"/>
</dbReference>
<keyword evidence="4 6" id="KW-0472">Membrane</keyword>
<dbReference type="AlphaFoldDB" id="A0A1H9N1J2"/>
<evidence type="ECO:0000256" key="2">
    <source>
        <dbReference type="ARBA" id="ARBA00022692"/>
    </source>
</evidence>
<proteinExistence type="predicted"/>
<keyword evidence="2 6" id="KW-0812">Transmembrane</keyword>
<feature type="transmembrane region" description="Helical" evidence="6">
    <location>
        <begin position="174"/>
        <end position="193"/>
    </location>
</feature>
<evidence type="ECO:0000259" key="7">
    <source>
        <dbReference type="Pfam" id="PF01694"/>
    </source>
</evidence>
<feature type="region of interest" description="Disordered" evidence="5">
    <location>
        <begin position="204"/>
        <end position="224"/>
    </location>
</feature>
<dbReference type="PANTHER" id="PTHR43731">
    <property type="entry name" value="RHOMBOID PROTEASE"/>
    <property type="match status" value="1"/>
</dbReference>
<dbReference type="InterPro" id="IPR050925">
    <property type="entry name" value="Rhomboid_protease_S54"/>
</dbReference>
<comment type="subcellular location">
    <subcellularLocation>
        <location evidence="1">Membrane</location>
        <topology evidence="1">Multi-pass membrane protein</topology>
    </subcellularLocation>
</comment>
<dbReference type="InterPro" id="IPR022764">
    <property type="entry name" value="Peptidase_S54_rhomboid_dom"/>
</dbReference>
<evidence type="ECO:0000256" key="3">
    <source>
        <dbReference type="ARBA" id="ARBA00022989"/>
    </source>
</evidence>
<dbReference type="InParanoid" id="A0A1H9N1J2"/>
<feature type="transmembrane region" description="Helical" evidence="6">
    <location>
        <begin position="91"/>
        <end position="110"/>
    </location>
</feature>
<keyword evidence="8" id="KW-0645">Protease</keyword>
<accession>A0A1H9N1J2</accession>
<dbReference type="EMBL" id="FOFB01000033">
    <property type="protein sequence ID" value="SER29846.1"/>
    <property type="molecule type" value="Genomic_DNA"/>
</dbReference>
<dbReference type="GO" id="GO:0006508">
    <property type="term" value="P:proteolysis"/>
    <property type="evidence" value="ECO:0007669"/>
    <property type="project" value="UniProtKB-KW"/>
</dbReference>
<feature type="transmembrane region" description="Helical" evidence="6">
    <location>
        <begin position="20"/>
        <end position="42"/>
    </location>
</feature>
<reference evidence="9" key="1">
    <citation type="submission" date="2016-10" db="EMBL/GenBank/DDBJ databases">
        <authorList>
            <person name="Varghese N."/>
            <person name="Submissions S."/>
        </authorList>
    </citation>
    <scope>NUCLEOTIDE SEQUENCE [LARGE SCALE GENOMIC DNA]</scope>
    <source>
        <strain evidence="9">DSM 24740</strain>
    </source>
</reference>
<feature type="transmembrane region" description="Helical" evidence="6">
    <location>
        <begin position="62"/>
        <end position="84"/>
    </location>
</feature>